<name>A0A081L8D6_9BACI</name>
<dbReference type="InterPro" id="IPR008978">
    <property type="entry name" value="HSP20-like_chaperone"/>
</dbReference>
<dbReference type="RefSeq" id="WP_034323740.1">
    <property type="nucleotide sequence ID" value="NZ_JAVIKA010000005.1"/>
</dbReference>
<sequence>MENEKQANSSDFLEIDDWLNVLMDDPFAWYDEHLPIDLYETSRDYIIEIDVSALSITDVKLTFAGYELTLAYTLKKPNDAGDQQIEKSVMLPFYLNDKDIATDYENRIISIKIKKYSHHQDGAFSFQMPHVKH</sequence>
<reference evidence="1 2" key="1">
    <citation type="submission" date="2012-09" db="EMBL/GenBank/DDBJ databases">
        <title>Genome Sequence of Bacillus sp. DW5-4.</title>
        <authorList>
            <person name="Lai Q."/>
            <person name="Liu Y."/>
            <person name="Shao Z."/>
        </authorList>
    </citation>
    <scope>NUCLEOTIDE SEQUENCE [LARGE SCALE GENOMIC DNA]</scope>
    <source>
        <strain evidence="1 2">DW5-4</strain>
    </source>
</reference>
<proteinExistence type="predicted"/>
<dbReference type="SUPFAM" id="SSF49764">
    <property type="entry name" value="HSP20-like chaperones"/>
    <property type="match status" value="1"/>
</dbReference>
<evidence type="ECO:0000313" key="2">
    <source>
        <dbReference type="Proteomes" id="UP000028091"/>
    </source>
</evidence>
<dbReference type="Proteomes" id="UP000028091">
    <property type="component" value="Unassembled WGS sequence"/>
</dbReference>
<keyword evidence="1" id="KW-0167">Capsid protein</keyword>
<dbReference type="CDD" id="cd00298">
    <property type="entry name" value="ACD_sHsps_p23-like"/>
    <property type="match status" value="1"/>
</dbReference>
<dbReference type="AlphaFoldDB" id="A0A081L8D6"/>
<dbReference type="EMBL" id="JOTP01000021">
    <property type="protein sequence ID" value="KEP25512.1"/>
    <property type="molecule type" value="Genomic_DNA"/>
</dbReference>
<gene>
    <name evidence="1" type="ORF">BA70_08405</name>
</gene>
<organism evidence="1 2">
    <name type="scientific">Bacillus zhangzhouensis</name>
    <dbReference type="NCBI Taxonomy" id="1178540"/>
    <lineage>
        <taxon>Bacteria</taxon>
        <taxon>Bacillati</taxon>
        <taxon>Bacillota</taxon>
        <taxon>Bacilli</taxon>
        <taxon>Bacillales</taxon>
        <taxon>Bacillaceae</taxon>
        <taxon>Bacillus</taxon>
    </lineage>
</organism>
<keyword evidence="1" id="KW-0946">Virion</keyword>
<evidence type="ECO:0000313" key="1">
    <source>
        <dbReference type="EMBL" id="KEP25512.1"/>
    </source>
</evidence>
<keyword evidence="2" id="KW-1185">Reference proteome</keyword>
<accession>A0A081L8D6</accession>
<protein>
    <submittedName>
        <fullName evidence="1">Spore coat protein</fullName>
    </submittedName>
</protein>
<dbReference type="OrthoDB" id="2942082at2"/>
<dbReference type="eggNOG" id="COG0071">
    <property type="taxonomic scope" value="Bacteria"/>
</dbReference>
<dbReference type="Gene3D" id="2.60.40.790">
    <property type="match status" value="1"/>
</dbReference>
<comment type="caution">
    <text evidence="1">The sequence shown here is derived from an EMBL/GenBank/DDBJ whole genome shotgun (WGS) entry which is preliminary data.</text>
</comment>